<accession>A0A511MS98</accession>
<dbReference type="PANTHER" id="PTHR33164:SF99">
    <property type="entry name" value="MARR FAMILY REGULATORY PROTEIN"/>
    <property type="match status" value="1"/>
</dbReference>
<dbReference type="RefSeq" id="WP_147142159.1">
    <property type="nucleotide sequence ID" value="NZ_BJXA01000099.1"/>
</dbReference>
<dbReference type="PROSITE" id="PS50995">
    <property type="entry name" value="HTH_MARR_2"/>
    <property type="match status" value="1"/>
</dbReference>
<dbReference type="Gene3D" id="1.10.10.10">
    <property type="entry name" value="Winged helix-like DNA-binding domain superfamily/Winged helix DNA-binding domain"/>
    <property type="match status" value="1"/>
</dbReference>
<dbReference type="GO" id="GO:0003700">
    <property type="term" value="F:DNA-binding transcription factor activity"/>
    <property type="evidence" value="ECO:0007669"/>
    <property type="project" value="InterPro"/>
</dbReference>
<evidence type="ECO:0000313" key="2">
    <source>
        <dbReference type="EMBL" id="GEM43463.1"/>
    </source>
</evidence>
<dbReference type="EMBL" id="BJXA01000099">
    <property type="protein sequence ID" value="GEM43463.1"/>
    <property type="molecule type" value="Genomic_DNA"/>
</dbReference>
<dbReference type="Proteomes" id="UP000321424">
    <property type="component" value="Unassembled WGS sequence"/>
</dbReference>
<name>A0A511MS98_9NOCA</name>
<dbReference type="SMART" id="SM00347">
    <property type="entry name" value="HTH_MARR"/>
    <property type="match status" value="1"/>
</dbReference>
<sequence>MDADLFDDPRLTTMGLLFEAHEGLVTKLTPVYKAHGLSGLDMNALMRLSRSPGRRLRMTDLAAQTALSTSGVTRLVDRLARYGLVERALDPGDRRSAYAVLTESGAQRLAQVLPDYVAAVERWFTGLLTPAQLDGLIGALRVVRDTTNPEATLGAEGQ</sequence>
<organism evidence="2 3">
    <name type="scientific">Nocardia ninae NBRC 108245</name>
    <dbReference type="NCBI Taxonomy" id="1210091"/>
    <lineage>
        <taxon>Bacteria</taxon>
        <taxon>Bacillati</taxon>
        <taxon>Actinomycetota</taxon>
        <taxon>Actinomycetes</taxon>
        <taxon>Mycobacteriales</taxon>
        <taxon>Nocardiaceae</taxon>
        <taxon>Nocardia</taxon>
    </lineage>
</organism>
<keyword evidence="3" id="KW-1185">Reference proteome</keyword>
<dbReference type="InterPro" id="IPR036388">
    <property type="entry name" value="WH-like_DNA-bd_sf"/>
</dbReference>
<evidence type="ECO:0000259" key="1">
    <source>
        <dbReference type="PROSITE" id="PS50995"/>
    </source>
</evidence>
<comment type="caution">
    <text evidence="2">The sequence shown here is derived from an EMBL/GenBank/DDBJ whole genome shotgun (WGS) entry which is preliminary data.</text>
</comment>
<dbReference type="AlphaFoldDB" id="A0A511MS98"/>
<dbReference type="Pfam" id="PF12802">
    <property type="entry name" value="MarR_2"/>
    <property type="match status" value="1"/>
</dbReference>
<dbReference type="SUPFAM" id="SSF46785">
    <property type="entry name" value="Winged helix' DNA-binding domain"/>
    <property type="match status" value="1"/>
</dbReference>
<dbReference type="GO" id="GO:0006950">
    <property type="term" value="P:response to stress"/>
    <property type="evidence" value="ECO:0007669"/>
    <property type="project" value="TreeGrafter"/>
</dbReference>
<dbReference type="PANTHER" id="PTHR33164">
    <property type="entry name" value="TRANSCRIPTIONAL REGULATOR, MARR FAMILY"/>
    <property type="match status" value="1"/>
</dbReference>
<dbReference type="InterPro" id="IPR036390">
    <property type="entry name" value="WH_DNA-bd_sf"/>
</dbReference>
<dbReference type="InterPro" id="IPR000835">
    <property type="entry name" value="HTH_MarR-typ"/>
</dbReference>
<evidence type="ECO:0000313" key="3">
    <source>
        <dbReference type="Proteomes" id="UP000321424"/>
    </source>
</evidence>
<protein>
    <recommendedName>
        <fullName evidence="1">HTH marR-type domain-containing protein</fullName>
    </recommendedName>
</protein>
<dbReference type="OrthoDB" id="5295456at2"/>
<feature type="domain" description="HTH marR-type" evidence="1">
    <location>
        <begin position="7"/>
        <end position="145"/>
    </location>
</feature>
<gene>
    <name evidence="2" type="ORF">NN4_79820</name>
</gene>
<reference evidence="2 3" key="1">
    <citation type="submission" date="2019-07" db="EMBL/GenBank/DDBJ databases">
        <title>Whole genome shotgun sequence of Nocardia ninae NBRC 108245.</title>
        <authorList>
            <person name="Hosoyama A."/>
            <person name="Uohara A."/>
            <person name="Ohji S."/>
            <person name="Ichikawa N."/>
        </authorList>
    </citation>
    <scope>NUCLEOTIDE SEQUENCE [LARGE SCALE GENOMIC DNA]</scope>
    <source>
        <strain evidence="2 3">NBRC 108245</strain>
    </source>
</reference>
<dbReference type="InterPro" id="IPR039422">
    <property type="entry name" value="MarR/SlyA-like"/>
</dbReference>
<proteinExistence type="predicted"/>